<dbReference type="CDD" id="cd04688">
    <property type="entry name" value="NUDIX_Hydrolase"/>
    <property type="match status" value="1"/>
</dbReference>
<reference evidence="3" key="2">
    <citation type="submission" date="2016-01" db="EMBL/GenBank/DDBJ databases">
        <title>Diatom-associated endosymboitic cyanobacterium lacks core nitrogen metabolism enzymes.</title>
        <authorList>
            <person name="Hilton J.A."/>
            <person name="Foster R.A."/>
            <person name="Tripp H.J."/>
            <person name="Carter B.J."/>
            <person name="Zehr J.P."/>
            <person name="Villareal T.A."/>
        </authorList>
    </citation>
    <scope>NUCLEOTIDE SEQUENCE [LARGE SCALE GENOMIC DNA]</scope>
    <source>
        <strain evidence="3">HH01</strain>
    </source>
</reference>
<dbReference type="SUPFAM" id="SSF55811">
    <property type="entry name" value="Nudix"/>
    <property type="match status" value="1"/>
</dbReference>
<evidence type="ECO:0000313" key="3">
    <source>
        <dbReference type="Proteomes" id="UP000053051"/>
    </source>
</evidence>
<gene>
    <name evidence="2" type="ORF">RINTHH_18650</name>
</gene>
<dbReference type="AlphaFoldDB" id="M1X362"/>
<feature type="domain" description="Nudix hydrolase" evidence="1">
    <location>
        <begin position="12"/>
        <end position="137"/>
    </location>
</feature>
<comment type="caution">
    <text evidence="2">The sequence shown here is derived from an EMBL/GenBank/DDBJ whole genome shotgun (WGS) entry which is preliminary data.</text>
</comment>
<accession>M1X362</accession>
<proteinExistence type="predicted"/>
<dbReference type="InterPro" id="IPR015797">
    <property type="entry name" value="NUDIX_hydrolase-like_dom_sf"/>
</dbReference>
<dbReference type="EMBL" id="CAIY01000075">
    <property type="protein sequence ID" value="CCH68020.1"/>
    <property type="molecule type" value="Genomic_DNA"/>
</dbReference>
<protein>
    <submittedName>
        <fullName evidence="2">MutT/nudix family protein</fullName>
    </submittedName>
</protein>
<organism evidence="2 3">
    <name type="scientific">Richelia intracellularis HH01</name>
    <dbReference type="NCBI Taxonomy" id="1165094"/>
    <lineage>
        <taxon>Bacteria</taxon>
        <taxon>Bacillati</taxon>
        <taxon>Cyanobacteriota</taxon>
        <taxon>Cyanophyceae</taxon>
        <taxon>Nostocales</taxon>
        <taxon>Nostocaceae</taxon>
        <taxon>Richelia</taxon>
    </lineage>
</organism>
<dbReference type="OrthoDB" id="7376250at2"/>
<dbReference type="Proteomes" id="UP000053051">
    <property type="component" value="Unassembled WGS sequence"/>
</dbReference>
<dbReference type="Gene3D" id="3.90.79.10">
    <property type="entry name" value="Nucleoside Triphosphate Pyrophosphohydrolase"/>
    <property type="match status" value="1"/>
</dbReference>
<keyword evidence="3" id="KW-1185">Reference proteome</keyword>
<evidence type="ECO:0000313" key="2">
    <source>
        <dbReference type="EMBL" id="CCH68020.1"/>
    </source>
</evidence>
<reference evidence="2 3" key="1">
    <citation type="submission" date="2012-05" db="EMBL/GenBank/DDBJ databases">
        <authorList>
            <person name="Hilton J."/>
        </authorList>
    </citation>
    <scope>NUCLEOTIDE SEQUENCE [LARGE SCALE GENOMIC DNA]</scope>
    <source>
        <strain evidence="2 3">HH01</strain>
    </source>
</reference>
<dbReference type="InterPro" id="IPR000086">
    <property type="entry name" value="NUDIX_hydrolase_dom"/>
</dbReference>
<dbReference type="STRING" id="1165094.RINTHH_18650"/>
<dbReference type="RefSeq" id="WP_008235269.1">
    <property type="nucleotide sequence ID" value="NZ_CAIY01000075.1"/>
</dbReference>
<sequence length="142" mass="16429">MHQSGQIRLIALGLIRNGEYIFVSQGYDYAKGAYFYRALGGGVEFGENSLVALKREFQEEIQAELNHIEYLGCLENIFTYNGQPCHEVIQLYKCGFTDPKLYQLERLVFKEGKHEKVALWINIKHFQSGSLKLVPEEFLDYL</sequence>
<dbReference type="Pfam" id="PF00293">
    <property type="entry name" value="NUDIX"/>
    <property type="match status" value="1"/>
</dbReference>
<name>M1X362_9NOST</name>
<evidence type="ECO:0000259" key="1">
    <source>
        <dbReference type="Pfam" id="PF00293"/>
    </source>
</evidence>